<sequence length="419" mass="46864">MKLSRKYQTLWILFWVSISISASLADEEDAADNMSRSRFHRPSSEMTCIFRGQQGVCKRRSECRRPTRHTCRFGLDPVVCCLDRQEEVTVRRTTTNKPVRMTTKKIENVKNGIDITFPGCGKRSPNVPERATTTRRGGLFSRIGKRDVGSRFQRTRFRRFDRFSKPVIVGGVESKANSWPWMVAIFKTSVSGGPKRFLCGASLISRRYVLTAAHCFDAENGKIDPSKFSIIVGAHKTSDGTEYPVSNVLIHPEYQRRQYYNDITILKIGKDVQLTKKVYPVCLPSDGLRDKIRVDVNNVTVTGWGDTSFGGVSSKVLQEVNMPIVPLKSCNASYASVAKVNFPRGINNLFICAGLKEGGKDACQGDSGGPMVNKLKDHSYVQLGVVSFGYGCAQAGYPGVYTRLSKYTQWLYDNTDLGR</sequence>
<keyword evidence="1 5" id="KW-0645">Protease</keyword>
<evidence type="ECO:0000256" key="6">
    <source>
        <dbReference type="SAM" id="SignalP"/>
    </source>
</evidence>
<evidence type="ECO:0000256" key="2">
    <source>
        <dbReference type="ARBA" id="ARBA00022801"/>
    </source>
</evidence>
<dbReference type="PANTHER" id="PTHR24252">
    <property type="entry name" value="ACROSIN-RELATED"/>
    <property type="match status" value="1"/>
</dbReference>
<dbReference type="PROSITE" id="PS50240">
    <property type="entry name" value="TRYPSIN_DOM"/>
    <property type="match status" value="1"/>
</dbReference>
<evidence type="ECO:0000256" key="4">
    <source>
        <dbReference type="ARBA" id="ARBA00023157"/>
    </source>
</evidence>
<dbReference type="GO" id="GO:0004252">
    <property type="term" value="F:serine-type endopeptidase activity"/>
    <property type="evidence" value="ECO:0007669"/>
    <property type="project" value="InterPro"/>
</dbReference>
<gene>
    <name evidence="8" type="ORF">JTE90_014514</name>
</gene>
<name>A0AAV6VJ12_9ARAC</name>
<dbReference type="InterPro" id="IPR009003">
    <property type="entry name" value="Peptidase_S1_PA"/>
</dbReference>
<proteinExistence type="predicted"/>
<dbReference type="InterPro" id="IPR018114">
    <property type="entry name" value="TRYPSIN_HIS"/>
</dbReference>
<dbReference type="PROSITE" id="PS00135">
    <property type="entry name" value="TRYPSIN_SER"/>
    <property type="match status" value="1"/>
</dbReference>
<dbReference type="Gene3D" id="2.40.10.10">
    <property type="entry name" value="Trypsin-like serine proteases"/>
    <property type="match status" value="1"/>
</dbReference>
<dbReference type="SMART" id="SM00020">
    <property type="entry name" value="Tryp_SPc"/>
    <property type="match status" value="1"/>
</dbReference>
<reference evidence="8 9" key="1">
    <citation type="journal article" date="2022" name="Nat. Ecol. Evol.">
        <title>A masculinizing supergene underlies an exaggerated male reproductive morph in a spider.</title>
        <authorList>
            <person name="Hendrickx F."/>
            <person name="De Corte Z."/>
            <person name="Sonet G."/>
            <person name="Van Belleghem S.M."/>
            <person name="Kostlbacher S."/>
            <person name="Vangestel C."/>
        </authorList>
    </citation>
    <scope>NUCLEOTIDE SEQUENCE [LARGE SCALE GENOMIC DNA]</scope>
    <source>
        <strain evidence="8">W744_W776</strain>
    </source>
</reference>
<feature type="signal peptide" evidence="6">
    <location>
        <begin position="1"/>
        <end position="25"/>
    </location>
</feature>
<dbReference type="InterPro" id="IPR043504">
    <property type="entry name" value="Peptidase_S1_PA_chymotrypsin"/>
</dbReference>
<keyword evidence="3 5" id="KW-0720">Serine protease</keyword>
<dbReference type="Pfam" id="PF00089">
    <property type="entry name" value="Trypsin"/>
    <property type="match status" value="1"/>
</dbReference>
<accession>A0AAV6VJ12</accession>
<dbReference type="InterPro" id="IPR001254">
    <property type="entry name" value="Trypsin_dom"/>
</dbReference>
<keyword evidence="9" id="KW-1185">Reference proteome</keyword>
<dbReference type="PANTHER" id="PTHR24252:SF7">
    <property type="entry name" value="HYALIN"/>
    <property type="match status" value="1"/>
</dbReference>
<dbReference type="FunFam" id="2.40.10.10:FF:000006">
    <property type="entry name" value="Serine proteinase stubble"/>
    <property type="match status" value="1"/>
</dbReference>
<evidence type="ECO:0000256" key="5">
    <source>
        <dbReference type="RuleBase" id="RU363034"/>
    </source>
</evidence>
<protein>
    <recommendedName>
        <fullName evidence="7">Peptidase S1 domain-containing protein</fullName>
    </recommendedName>
</protein>
<keyword evidence="6" id="KW-0732">Signal</keyword>
<dbReference type="PROSITE" id="PS00134">
    <property type="entry name" value="TRYPSIN_HIS"/>
    <property type="match status" value="1"/>
</dbReference>
<keyword evidence="2 5" id="KW-0378">Hydrolase</keyword>
<dbReference type="InterPro" id="IPR001314">
    <property type="entry name" value="Peptidase_S1A"/>
</dbReference>
<feature type="chain" id="PRO_5043473566" description="Peptidase S1 domain-containing protein" evidence="6">
    <location>
        <begin position="26"/>
        <end position="419"/>
    </location>
</feature>
<dbReference type="Proteomes" id="UP000827092">
    <property type="component" value="Unassembled WGS sequence"/>
</dbReference>
<dbReference type="EMBL" id="JAFNEN010000064">
    <property type="protein sequence ID" value="KAG8196782.1"/>
    <property type="molecule type" value="Genomic_DNA"/>
</dbReference>
<evidence type="ECO:0000259" key="7">
    <source>
        <dbReference type="PROSITE" id="PS50240"/>
    </source>
</evidence>
<dbReference type="SUPFAM" id="SSF50494">
    <property type="entry name" value="Trypsin-like serine proteases"/>
    <property type="match status" value="1"/>
</dbReference>
<keyword evidence="4" id="KW-1015">Disulfide bond</keyword>
<evidence type="ECO:0000256" key="3">
    <source>
        <dbReference type="ARBA" id="ARBA00022825"/>
    </source>
</evidence>
<dbReference type="InterPro" id="IPR033116">
    <property type="entry name" value="TRYPSIN_SER"/>
</dbReference>
<feature type="domain" description="Peptidase S1" evidence="7">
    <location>
        <begin position="168"/>
        <end position="416"/>
    </location>
</feature>
<evidence type="ECO:0000313" key="8">
    <source>
        <dbReference type="EMBL" id="KAG8196782.1"/>
    </source>
</evidence>
<evidence type="ECO:0000313" key="9">
    <source>
        <dbReference type="Proteomes" id="UP000827092"/>
    </source>
</evidence>
<comment type="caution">
    <text evidence="8">The sequence shown here is derived from an EMBL/GenBank/DDBJ whole genome shotgun (WGS) entry which is preliminary data.</text>
</comment>
<dbReference type="CDD" id="cd00190">
    <property type="entry name" value="Tryp_SPc"/>
    <property type="match status" value="1"/>
</dbReference>
<evidence type="ECO:0000256" key="1">
    <source>
        <dbReference type="ARBA" id="ARBA00022670"/>
    </source>
</evidence>
<dbReference type="PRINTS" id="PR00722">
    <property type="entry name" value="CHYMOTRYPSIN"/>
</dbReference>
<dbReference type="GO" id="GO:0006508">
    <property type="term" value="P:proteolysis"/>
    <property type="evidence" value="ECO:0007669"/>
    <property type="project" value="UniProtKB-KW"/>
</dbReference>
<organism evidence="8 9">
    <name type="scientific">Oedothorax gibbosus</name>
    <dbReference type="NCBI Taxonomy" id="931172"/>
    <lineage>
        <taxon>Eukaryota</taxon>
        <taxon>Metazoa</taxon>
        <taxon>Ecdysozoa</taxon>
        <taxon>Arthropoda</taxon>
        <taxon>Chelicerata</taxon>
        <taxon>Arachnida</taxon>
        <taxon>Araneae</taxon>
        <taxon>Araneomorphae</taxon>
        <taxon>Entelegynae</taxon>
        <taxon>Araneoidea</taxon>
        <taxon>Linyphiidae</taxon>
        <taxon>Erigoninae</taxon>
        <taxon>Oedothorax</taxon>
    </lineage>
</organism>
<dbReference type="AlphaFoldDB" id="A0AAV6VJ12"/>